<dbReference type="GO" id="GO:0005524">
    <property type="term" value="F:ATP binding"/>
    <property type="evidence" value="ECO:0007669"/>
    <property type="project" value="UniProtKB-UniRule"/>
</dbReference>
<dbReference type="PANTHER" id="PTHR17490">
    <property type="entry name" value="SUA5"/>
    <property type="match status" value="1"/>
</dbReference>
<feature type="binding site" evidence="14">
    <location>
        <position position="39"/>
    </location>
    <ligand>
        <name>L-threonine</name>
        <dbReference type="ChEBI" id="CHEBI:57926"/>
    </ligand>
</feature>
<evidence type="ECO:0000313" key="16">
    <source>
        <dbReference type="EMBL" id="ASP37940.1"/>
    </source>
</evidence>
<feature type="binding site" evidence="14">
    <location>
        <position position="121"/>
    </location>
    <ligand>
        <name>ATP</name>
        <dbReference type="ChEBI" id="CHEBI:30616"/>
    </ligand>
</feature>
<feature type="binding site" evidence="14">
    <location>
        <position position="185"/>
    </location>
    <ligand>
        <name>L-threonine</name>
        <dbReference type="ChEBI" id="CHEBI:57926"/>
    </ligand>
</feature>
<evidence type="ECO:0000256" key="13">
    <source>
        <dbReference type="PIRNR" id="PIRNR004930"/>
    </source>
</evidence>
<dbReference type="KEGG" id="bsan:CHH28_04270"/>
<feature type="binding site" evidence="14">
    <location>
        <position position="199"/>
    </location>
    <ligand>
        <name>ATP</name>
        <dbReference type="ChEBI" id="CHEBI:30616"/>
    </ligand>
</feature>
<evidence type="ECO:0000313" key="17">
    <source>
        <dbReference type="Proteomes" id="UP000202440"/>
    </source>
</evidence>
<feature type="binding site" evidence="14">
    <location>
        <position position="147"/>
    </location>
    <ligand>
        <name>ATP</name>
        <dbReference type="ChEBI" id="CHEBI:30616"/>
    </ligand>
</feature>
<dbReference type="PIRSF" id="PIRSF004930">
    <property type="entry name" value="Tln_factor_SUA5"/>
    <property type="match status" value="1"/>
</dbReference>
<dbReference type="RefSeq" id="WP_094059141.1">
    <property type="nucleotide sequence ID" value="NZ_CP022530.1"/>
</dbReference>
<dbReference type="InterPro" id="IPR006070">
    <property type="entry name" value="Sua5-like_dom"/>
</dbReference>
<keyword evidence="6 13" id="KW-0808">Transferase</keyword>
<keyword evidence="17" id="KW-1185">Reference proteome</keyword>
<evidence type="ECO:0000256" key="4">
    <source>
        <dbReference type="ARBA" id="ARBA00015492"/>
    </source>
</evidence>
<evidence type="ECO:0000256" key="8">
    <source>
        <dbReference type="ARBA" id="ARBA00022695"/>
    </source>
</evidence>
<dbReference type="OrthoDB" id="9814580at2"/>
<protein>
    <recommendedName>
        <fullName evidence="4 13">Threonylcarbamoyl-AMP synthase</fullName>
        <shortName evidence="13">TC-AMP synthase</shortName>
        <ecNumber evidence="3 13">2.7.7.87</ecNumber>
    </recommendedName>
    <alternativeName>
        <fullName evidence="11 13">L-threonylcarbamoyladenylate synthase</fullName>
    </alternativeName>
</protein>
<evidence type="ECO:0000256" key="5">
    <source>
        <dbReference type="ARBA" id="ARBA00022490"/>
    </source>
</evidence>
<dbReference type="AlphaFoldDB" id="A0A222FGR7"/>
<feature type="binding site" evidence="14">
    <location>
        <position position="125"/>
    </location>
    <ligand>
        <name>L-threonine</name>
        <dbReference type="ChEBI" id="CHEBI:57926"/>
    </ligand>
</feature>
<dbReference type="NCBIfam" id="TIGR00057">
    <property type="entry name" value="L-threonylcarbamoyladenylate synthase"/>
    <property type="match status" value="1"/>
</dbReference>
<evidence type="ECO:0000256" key="1">
    <source>
        <dbReference type="ARBA" id="ARBA00004496"/>
    </source>
</evidence>
<evidence type="ECO:0000256" key="14">
    <source>
        <dbReference type="PIRSR" id="PIRSR004930-1"/>
    </source>
</evidence>
<name>A0A222FGR7_9GAMM</name>
<dbReference type="GO" id="GO:0008033">
    <property type="term" value="P:tRNA processing"/>
    <property type="evidence" value="ECO:0007669"/>
    <property type="project" value="UniProtKB-KW"/>
</dbReference>
<dbReference type="PANTHER" id="PTHR17490:SF16">
    <property type="entry name" value="THREONYLCARBAMOYL-AMP SYNTHASE"/>
    <property type="match status" value="1"/>
</dbReference>
<keyword evidence="8 13" id="KW-0548">Nucleotidyltransferase</keyword>
<keyword evidence="9 13" id="KW-0547">Nucleotide-binding</keyword>
<feature type="binding site" evidence="14">
    <location>
        <position position="62"/>
    </location>
    <ligand>
        <name>ATP</name>
        <dbReference type="ChEBI" id="CHEBI:30616"/>
    </ligand>
</feature>
<organism evidence="16 17">
    <name type="scientific">Bacterioplanes sanyensis</name>
    <dbReference type="NCBI Taxonomy" id="1249553"/>
    <lineage>
        <taxon>Bacteria</taxon>
        <taxon>Pseudomonadati</taxon>
        <taxon>Pseudomonadota</taxon>
        <taxon>Gammaproteobacteria</taxon>
        <taxon>Oceanospirillales</taxon>
        <taxon>Oceanospirillaceae</taxon>
        <taxon>Bacterioplanes</taxon>
    </lineage>
</organism>
<dbReference type="PROSITE" id="PS51163">
    <property type="entry name" value="YRDC"/>
    <property type="match status" value="1"/>
</dbReference>
<evidence type="ECO:0000259" key="15">
    <source>
        <dbReference type="PROSITE" id="PS51163"/>
    </source>
</evidence>
<proteinExistence type="inferred from homology"/>
<keyword evidence="5 13" id="KW-0963">Cytoplasm</keyword>
<keyword evidence="7 13" id="KW-0819">tRNA processing</keyword>
<feature type="binding site" evidence="14">
    <location>
        <position position="234"/>
    </location>
    <ligand>
        <name>ATP</name>
        <dbReference type="ChEBI" id="CHEBI:30616"/>
    </ligand>
</feature>
<evidence type="ECO:0000256" key="2">
    <source>
        <dbReference type="ARBA" id="ARBA00007663"/>
    </source>
</evidence>
<dbReference type="Pfam" id="PF03481">
    <property type="entry name" value="Sua5_C"/>
    <property type="match status" value="1"/>
</dbReference>
<dbReference type="SUPFAM" id="SSF55821">
    <property type="entry name" value="YrdC/RibB"/>
    <property type="match status" value="1"/>
</dbReference>
<evidence type="ECO:0000256" key="10">
    <source>
        <dbReference type="ARBA" id="ARBA00022840"/>
    </source>
</evidence>
<keyword evidence="10 13" id="KW-0067">ATP-binding</keyword>
<evidence type="ECO:0000256" key="6">
    <source>
        <dbReference type="ARBA" id="ARBA00022679"/>
    </source>
</evidence>
<reference evidence="16 17" key="1">
    <citation type="submission" date="2017-07" db="EMBL/GenBank/DDBJ databases">
        <title>Annotated genome sequence of Bacterioplanes sanyensis isolated from Red Sea.</title>
        <authorList>
            <person name="Rehman Z.U."/>
        </authorList>
    </citation>
    <scope>NUCLEOTIDE SEQUENCE [LARGE SCALE GENOMIC DNA]</scope>
    <source>
        <strain evidence="16 17">NV9</strain>
    </source>
</reference>
<dbReference type="InterPro" id="IPR050156">
    <property type="entry name" value="TC-AMP_synthase_SUA5"/>
</dbReference>
<comment type="catalytic activity">
    <reaction evidence="12 13">
        <text>L-threonine + hydrogencarbonate + ATP = L-threonylcarbamoyladenylate + diphosphate + H2O</text>
        <dbReference type="Rhea" id="RHEA:36407"/>
        <dbReference type="ChEBI" id="CHEBI:15377"/>
        <dbReference type="ChEBI" id="CHEBI:17544"/>
        <dbReference type="ChEBI" id="CHEBI:30616"/>
        <dbReference type="ChEBI" id="CHEBI:33019"/>
        <dbReference type="ChEBI" id="CHEBI:57926"/>
        <dbReference type="ChEBI" id="CHEBI:73682"/>
        <dbReference type="EC" id="2.7.7.87"/>
    </reaction>
</comment>
<evidence type="ECO:0000256" key="7">
    <source>
        <dbReference type="ARBA" id="ARBA00022694"/>
    </source>
</evidence>
<dbReference type="Proteomes" id="UP000202440">
    <property type="component" value="Chromosome"/>
</dbReference>
<comment type="similarity">
    <text evidence="2 13">Belongs to the SUA5 family.</text>
</comment>
<dbReference type="InterPro" id="IPR005145">
    <property type="entry name" value="Sua5_C"/>
</dbReference>
<dbReference type="GO" id="GO:0061710">
    <property type="term" value="F:L-threonylcarbamoyladenylate synthase"/>
    <property type="evidence" value="ECO:0007669"/>
    <property type="project" value="UniProtKB-EC"/>
</dbReference>
<dbReference type="Gene3D" id="3.40.50.11030">
    <property type="entry name" value="Threonylcarbamoyl-AMP synthase, C-terminal domain"/>
    <property type="match status" value="1"/>
</dbReference>
<comment type="function">
    <text evidence="13">Required for the formation of a threonylcarbamoyl group on adenosine at position 37 (t(6)A37) in tRNAs that read codons beginning with adenine.</text>
</comment>
<dbReference type="Gene3D" id="3.90.870.10">
    <property type="entry name" value="DHBP synthase"/>
    <property type="match status" value="1"/>
</dbReference>
<evidence type="ECO:0000256" key="9">
    <source>
        <dbReference type="ARBA" id="ARBA00022741"/>
    </source>
</evidence>
<evidence type="ECO:0000256" key="11">
    <source>
        <dbReference type="ARBA" id="ARBA00029774"/>
    </source>
</evidence>
<dbReference type="GO" id="GO:0003725">
    <property type="term" value="F:double-stranded RNA binding"/>
    <property type="evidence" value="ECO:0007669"/>
    <property type="project" value="UniProtKB-UniRule"/>
</dbReference>
<sequence length="324" mass="34641">MADSHPSLQTLQLGTSDADIEQALAIWRRGGRVAIPTETVYGLAADASNAEAVNGIFAAKQRPANHPLIVHIGSGAQLRQWASEVPAMAQQLADAFWPGPLTLLLPKAESVPLEVTGGLPTVGIRVPSHPLLSKLLQAFGGGVAAPSANLYKSLSPTSAAQVLAGMDGRIEAVMDGGPCEWGLESTIVDVSGPQVRILRAGPITQAQIEQVLGQPVQMPQQHTAVVPGNVKAHYQPRTPLRLVTAEAQPQDDIGVLAHDGQWLQQFASQPQRLLPADAVGYGRELYAALHEMDQHGCRELWLLTPPQQPDWLAIHDRLKRATAQ</sequence>
<dbReference type="Pfam" id="PF01300">
    <property type="entry name" value="Sua5_yciO_yrdC"/>
    <property type="match status" value="1"/>
</dbReference>
<gene>
    <name evidence="16" type="ORF">CHH28_04270</name>
</gene>
<accession>A0A222FGR7</accession>
<dbReference type="InterPro" id="IPR038385">
    <property type="entry name" value="Sua5/YwlC_C"/>
</dbReference>
<dbReference type="GO" id="GO:0006450">
    <property type="term" value="P:regulation of translational fidelity"/>
    <property type="evidence" value="ECO:0007669"/>
    <property type="project" value="TreeGrafter"/>
</dbReference>
<evidence type="ECO:0000256" key="3">
    <source>
        <dbReference type="ARBA" id="ARBA00012584"/>
    </source>
</evidence>
<feature type="binding site" evidence="14">
    <location>
        <position position="155"/>
    </location>
    <ligand>
        <name>ATP</name>
        <dbReference type="ChEBI" id="CHEBI:30616"/>
    </ligand>
</feature>
<feature type="binding site" evidence="14">
    <location>
        <position position="71"/>
    </location>
    <ligand>
        <name>L-threonine</name>
        <dbReference type="ChEBI" id="CHEBI:57926"/>
    </ligand>
</feature>
<feature type="binding site" evidence="14">
    <location>
        <position position="145"/>
    </location>
    <ligand>
        <name>L-threonine</name>
        <dbReference type="ChEBI" id="CHEBI:57926"/>
    </ligand>
</feature>
<dbReference type="EC" id="2.7.7.87" evidence="3 13"/>
<comment type="subcellular location">
    <subcellularLocation>
        <location evidence="1 13">Cytoplasm</location>
    </subcellularLocation>
</comment>
<dbReference type="InterPro" id="IPR010923">
    <property type="entry name" value="T(6)A37_SUA5"/>
</dbReference>
<evidence type="ECO:0000256" key="12">
    <source>
        <dbReference type="ARBA" id="ARBA00048366"/>
    </source>
</evidence>
<dbReference type="InterPro" id="IPR017945">
    <property type="entry name" value="DHBP_synth_RibB-like_a/b_dom"/>
</dbReference>
<dbReference type="GO" id="GO:0000049">
    <property type="term" value="F:tRNA binding"/>
    <property type="evidence" value="ECO:0007669"/>
    <property type="project" value="TreeGrafter"/>
</dbReference>
<dbReference type="GO" id="GO:0005737">
    <property type="term" value="C:cytoplasm"/>
    <property type="evidence" value="ECO:0007669"/>
    <property type="project" value="UniProtKB-SubCell"/>
</dbReference>
<dbReference type="FunFam" id="3.90.870.10:FF:000009">
    <property type="entry name" value="Threonylcarbamoyl-AMP synthase, putative"/>
    <property type="match status" value="1"/>
</dbReference>
<feature type="domain" description="YrdC-like" evidence="15">
    <location>
        <begin position="17"/>
        <end position="203"/>
    </location>
</feature>
<dbReference type="EMBL" id="CP022530">
    <property type="protein sequence ID" value="ASP37940.1"/>
    <property type="molecule type" value="Genomic_DNA"/>
</dbReference>